<reference evidence="1" key="1">
    <citation type="submission" date="2020-06" db="EMBL/GenBank/DDBJ databases">
        <authorList>
            <person name="Li T."/>
            <person name="Hu X."/>
            <person name="Zhang T."/>
            <person name="Song X."/>
            <person name="Zhang H."/>
            <person name="Dai N."/>
            <person name="Sheng W."/>
            <person name="Hou X."/>
            <person name="Wei L."/>
        </authorList>
    </citation>
    <scope>NUCLEOTIDE SEQUENCE</scope>
    <source>
        <strain evidence="1">K16</strain>
        <tissue evidence="1">Leaf</tissue>
    </source>
</reference>
<reference evidence="1" key="2">
    <citation type="journal article" date="2024" name="Plant">
        <title>Genomic evolution and insights into agronomic trait innovations of Sesamum species.</title>
        <authorList>
            <person name="Miao H."/>
            <person name="Wang L."/>
            <person name="Qu L."/>
            <person name="Liu H."/>
            <person name="Sun Y."/>
            <person name="Le M."/>
            <person name="Wang Q."/>
            <person name="Wei S."/>
            <person name="Zheng Y."/>
            <person name="Lin W."/>
            <person name="Duan Y."/>
            <person name="Cao H."/>
            <person name="Xiong S."/>
            <person name="Wang X."/>
            <person name="Wei L."/>
            <person name="Li C."/>
            <person name="Ma Q."/>
            <person name="Ju M."/>
            <person name="Zhao R."/>
            <person name="Li G."/>
            <person name="Mu C."/>
            <person name="Tian Q."/>
            <person name="Mei H."/>
            <person name="Zhang T."/>
            <person name="Gao T."/>
            <person name="Zhang H."/>
        </authorList>
    </citation>
    <scope>NUCLEOTIDE SEQUENCE</scope>
    <source>
        <strain evidence="1">K16</strain>
    </source>
</reference>
<dbReference type="EMBL" id="JACGWL010000016">
    <property type="protein sequence ID" value="KAK4385319.1"/>
    <property type="molecule type" value="Genomic_DNA"/>
</dbReference>
<accession>A0AAE1W246</accession>
<keyword evidence="2" id="KW-1185">Reference proteome</keyword>
<dbReference type="PANTHER" id="PTHR34948">
    <property type="entry name" value="OS08G0299200 PROTEIN"/>
    <property type="match status" value="1"/>
</dbReference>
<organism evidence="1 2">
    <name type="scientific">Sesamum angolense</name>
    <dbReference type="NCBI Taxonomy" id="2727404"/>
    <lineage>
        <taxon>Eukaryota</taxon>
        <taxon>Viridiplantae</taxon>
        <taxon>Streptophyta</taxon>
        <taxon>Embryophyta</taxon>
        <taxon>Tracheophyta</taxon>
        <taxon>Spermatophyta</taxon>
        <taxon>Magnoliopsida</taxon>
        <taxon>eudicotyledons</taxon>
        <taxon>Gunneridae</taxon>
        <taxon>Pentapetalae</taxon>
        <taxon>asterids</taxon>
        <taxon>lamiids</taxon>
        <taxon>Lamiales</taxon>
        <taxon>Pedaliaceae</taxon>
        <taxon>Sesamum</taxon>
    </lineage>
</organism>
<dbReference type="SUPFAM" id="SSF55154">
    <property type="entry name" value="CYTH-like phosphatases"/>
    <property type="match status" value="1"/>
</dbReference>
<dbReference type="PANTHER" id="PTHR34948:SF2">
    <property type="entry name" value="TRIPHOSPHATE TUNNEL METALLOENZYME 3"/>
    <property type="match status" value="1"/>
</dbReference>
<name>A0AAE1W246_9LAMI</name>
<protein>
    <submittedName>
        <fullName evidence="1">Triphosphate tunnel metalloenzyme 3</fullName>
    </submittedName>
</protein>
<dbReference type="AlphaFoldDB" id="A0AAE1W246"/>
<evidence type="ECO:0000313" key="1">
    <source>
        <dbReference type="EMBL" id="KAK4385319.1"/>
    </source>
</evidence>
<dbReference type="InterPro" id="IPR033469">
    <property type="entry name" value="CYTH-like_dom_sf"/>
</dbReference>
<comment type="caution">
    <text evidence="1">The sequence shown here is derived from an EMBL/GenBank/DDBJ whole genome shotgun (WGS) entry which is preliminary data.</text>
</comment>
<proteinExistence type="predicted"/>
<dbReference type="Proteomes" id="UP001289374">
    <property type="component" value="Unassembled WGS sequence"/>
</dbReference>
<gene>
    <name evidence="1" type="ORF">Sango_2655900</name>
</gene>
<evidence type="ECO:0000313" key="2">
    <source>
        <dbReference type="Proteomes" id="UP001289374"/>
    </source>
</evidence>
<sequence length="116" mass="13404">MYEQPRTPSALFASSPNPCSLMASAVSRWSMRNRIPQSLRRVWMTPETNAGGFEGFEEVDEAKFEFGEMYELECETSEPERVKKMIEEFFTENGIEYSYSVMFKFAVFRAGKLPLS</sequence>
<dbReference type="Gene3D" id="2.40.320.10">
    <property type="entry name" value="Hypothetical Protein Pfu-838710-001"/>
    <property type="match status" value="1"/>
</dbReference>